<protein>
    <submittedName>
        <fullName evidence="7">Beta-glucanase</fullName>
        <ecNumber evidence="7">3.2.1.73</ecNumber>
    </submittedName>
</protein>
<dbReference type="Gene3D" id="2.60.120.200">
    <property type="match status" value="1"/>
</dbReference>
<feature type="chain" id="PRO_5023065883" evidence="5">
    <location>
        <begin position="27"/>
        <end position="578"/>
    </location>
</feature>
<dbReference type="EC" id="3.2.1.73" evidence="7"/>
<dbReference type="CDD" id="cd00413">
    <property type="entry name" value="Glyco_hydrolase_16"/>
    <property type="match status" value="1"/>
</dbReference>
<evidence type="ECO:0000256" key="1">
    <source>
        <dbReference type="ARBA" id="ARBA00006865"/>
    </source>
</evidence>
<evidence type="ECO:0000256" key="4">
    <source>
        <dbReference type="ARBA" id="ARBA00023295"/>
    </source>
</evidence>
<keyword evidence="4 7" id="KW-0326">Glycosidase</keyword>
<sequence length="578" mass="61207" precursor="true">MNLLAWKSVSYYLTLAVLLTPLAASANELLLRDDFDGTGIVDSTVWRLPFGTEGTFVGRTQYRGDSAVDMPLQGVAEALATDGKVTEIKLDTYSPLDPGNAFLGTDLLTKRNFAQGGGITFEARMRLKPTTAGGVVGGFFLYDVTRDSPAGANNLVRDEIDWELLGNQGVSGGAQDPATNYWNDGPFTGPGSGGDLEFHNVAGLNLTQFQNYKVEWTPQSLKWFVNDQLVRTETTNIPNDPQKLHFNMWAPDSGFAAAFNAALQPAATPGAGVTYAAQIDHVEVNRINTVVSSNLLTDGSFEENFAPTFIGDVPATTTGTWLRFGNVSYEADDISGTNPNVPDMAPDGVVMAKMFGPFNGGPDASGILQNVAATPGQQFEASVFAQTAGGDSIVGTQNFNTIAITFLDASGNVLQEAFADPGNIVDRNRQEFPLLDGRDPNVVEDEFVKGTVNAIAPAGTAFARVSLFFIQLANEGGASWFDDAQLRLLTPEAPMLVPGDFNADGKVDNGDLNLLLGSWGSSTIPAAWVNGFVGPTVDNGELNALLGDWGFGTGVAVPEPGTVALALLALAGMVSRRV</sequence>
<evidence type="ECO:0000256" key="2">
    <source>
        <dbReference type="ARBA" id="ARBA00022729"/>
    </source>
</evidence>
<dbReference type="InterPro" id="IPR000757">
    <property type="entry name" value="Beta-glucanase-like"/>
</dbReference>
<dbReference type="PROSITE" id="PS51762">
    <property type="entry name" value="GH16_2"/>
    <property type="match status" value="1"/>
</dbReference>
<evidence type="ECO:0000259" key="6">
    <source>
        <dbReference type="PROSITE" id="PS51762"/>
    </source>
</evidence>
<dbReference type="Proteomes" id="UP000318995">
    <property type="component" value="Unassembled WGS sequence"/>
</dbReference>
<dbReference type="GO" id="GO:0005975">
    <property type="term" value="P:carbohydrate metabolic process"/>
    <property type="evidence" value="ECO:0007669"/>
    <property type="project" value="InterPro"/>
</dbReference>
<dbReference type="InterPro" id="IPR018247">
    <property type="entry name" value="EF_Hand_1_Ca_BS"/>
</dbReference>
<feature type="signal peptide" evidence="5">
    <location>
        <begin position="1"/>
        <end position="26"/>
    </location>
</feature>
<keyword evidence="2 5" id="KW-0732">Signal</keyword>
<dbReference type="PANTHER" id="PTHR10963:SF22">
    <property type="entry name" value="GLYCOSIDASE CRH2-RELATED"/>
    <property type="match status" value="1"/>
</dbReference>
<dbReference type="SUPFAM" id="SSF49899">
    <property type="entry name" value="Concanavalin A-like lectins/glucanases"/>
    <property type="match status" value="1"/>
</dbReference>
<comment type="caution">
    <text evidence="7">The sequence shown here is derived from an EMBL/GenBank/DDBJ whole genome shotgun (WGS) entry which is preliminary data.</text>
</comment>
<accession>A0A5C5VT87</accession>
<dbReference type="EMBL" id="SJPH01000010">
    <property type="protein sequence ID" value="TWT40839.1"/>
    <property type="molecule type" value="Genomic_DNA"/>
</dbReference>
<dbReference type="PROSITE" id="PS00018">
    <property type="entry name" value="EF_HAND_1"/>
    <property type="match status" value="1"/>
</dbReference>
<dbReference type="InterPro" id="IPR013320">
    <property type="entry name" value="ConA-like_dom_sf"/>
</dbReference>
<evidence type="ECO:0000256" key="5">
    <source>
        <dbReference type="SAM" id="SignalP"/>
    </source>
</evidence>
<comment type="similarity">
    <text evidence="1">Belongs to the glycosyl hydrolase 16 family.</text>
</comment>
<keyword evidence="8" id="KW-1185">Reference proteome</keyword>
<dbReference type="AlphaFoldDB" id="A0A5C5VT87"/>
<dbReference type="PANTHER" id="PTHR10963">
    <property type="entry name" value="GLYCOSYL HYDROLASE-RELATED"/>
    <property type="match status" value="1"/>
</dbReference>
<proteinExistence type="inferred from homology"/>
<dbReference type="Pfam" id="PF00722">
    <property type="entry name" value="Glyco_hydro_16"/>
    <property type="match status" value="1"/>
</dbReference>
<reference evidence="7 8" key="1">
    <citation type="submission" date="2019-02" db="EMBL/GenBank/DDBJ databases">
        <title>Deep-cultivation of Planctomycetes and their phenomic and genomic characterization uncovers novel biology.</title>
        <authorList>
            <person name="Wiegand S."/>
            <person name="Jogler M."/>
            <person name="Boedeker C."/>
            <person name="Pinto D."/>
            <person name="Vollmers J."/>
            <person name="Rivas-Marin E."/>
            <person name="Kohn T."/>
            <person name="Peeters S.H."/>
            <person name="Heuer A."/>
            <person name="Rast P."/>
            <person name="Oberbeckmann S."/>
            <person name="Bunk B."/>
            <person name="Jeske O."/>
            <person name="Meyerdierks A."/>
            <person name="Storesund J.E."/>
            <person name="Kallscheuer N."/>
            <person name="Luecker S."/>
            <person name="Lage O.M."/>
            <person name="Pohl T."/>
            <person name="Merkel B.J."/>
            <person name="Hornburger P."/>
            <person name="Mueller R.-W."/>
            <person name="Bruemmer F."/>
            <person name="Labrenz M."/>
            <person name="Spormann A.M."/>
            <person name="Op Den Camp H."/>
            <person name="Overmann J."/>
            <person name="Amann R."/>
            <person name="Jetten M.S.M."/>
            <person name="Mascher T."/>
            <person name="Medema M.H."/>
            <person name="Devos D.P."/>
            <person name="Kaster A.-K."/>
            <person name="Ovreas L."/>
            <person name="Rohde M."/>
            <person name="Galperin M.Y."/>
            <person name="Jogler C."/>
        </authorList>
    </citation>
    <scope>NUCLEOTIDE SEQUENCE [LARGE SCALE GENOMIC DNA]</scope>
    <source>
        <strain evidence="7 8">Pla111</strain>
    </source>
</reference>
<name>A0A5C5VT87_9BACT</name>
<dbReference type="Gene3D" id="2.60.120.260">
    <property type="entry name" value="Galactose-binding domain-like"/>
    <property type="match status" value="1"/>
</dbReference>
<dbReference type="RefSeq" id="WP_197525087.1">
    <property type="nucleotide sequence ID" value="NZ_SJPH01000010.1"/>
</dbReference>
<gene>
    <name evidence="7" type="primary">bglBB</name>
    <name evidence="7" type="ORF">Pla111_32570</name>
</gene>
<keyword evidence="3 7" id="KW-0378">Hydrolase</keyword>
<evidence type="ECO:0000256" key="3">
    <source>
        <dbReference type="ARBA" id="ARBA00022801"/>
    </source>
</evidence>
<dbReference type="InterPro" id="IPR050546">
    <property type="entry name" value="Glycosyl_Hydrlase_16"/>
</dbReference>
<feature type="domain" description="GH16" evidence="6">
    <location>
        <begin position="4"/>
        <end position="270"/>
    </location>
</feature>
<organism evidence="7 8">
    <name type="scientific">Botrimarina hoheduenensis</name>
    <dbReference type="NCBI Taxonomy" id="2528000"/>
    <lineage>
        <taxon>Bacteria</taxon>
        <taxon>Pseudomonadati</taxon>
        <taxon>Planctomycetota</taxon>
        <taxon>Planctomycetia</taxon>
        <taxon>Pirellulales</taxon>
        <taxon>Lacipirellulaceae</taxon>
        <taxon>Botrimarina</taxon>
    </lineage>
</organism>
<evidence type="ECO:0000313" key="8">
    <source>
        <dbReference type="Proteomes" id="UP000318995"/>
    </source>
</evidence>
<evidence type="ECO:0000313" key="7">
    <source>
        <dbReference type="EMBL" id="TWT40839.1"/>
    </source>
</evidence>
<dbReference type="GO" id="GO:0042972">
    <property type="term" value="F:licheninase activity"/>
    <property type="evidence" value="ECO:0007669"/>
    <property type="project" value="UniProtKB-EC"/>
</dbReference>